<feature type="transmembrane region" description="Helical" evidence="1">
    <location>
        <begin position="36"/>
        <end position="55"/>
    </location>
</feature>
<dbReference type="RefSeq" id="WP_137266921.1">
    <property type="nucleotide sequence ID" value="NZ_SZUA01000002.1"/>
</dbReference>
<dbReference type="AlphaFoldDB" id="A0A4U5JPK1"/>
<protein>
    <submittedName>
        <fullName evidence="2">Uncharacterized protein</fullName>
    </submittedName>
</protein>
<dbReference type="Proteomes" id="UP000308707">
    <property type="component" value="Unassembled WGS sequence"/>
</dbReference>
<proteinExistence type="predicted"/>
<name>A0A4U5JPK1_9GAMM</name>
<keyword evidence="1" id="KW-0812">Transmembrane</keyword>
<evidence type="ECO:0000313" key="2">
    <source>
        <dbReference type="EMBL" id="TKR30491.1"/>
    </source>
</evidence>
<organism evidence="2 3">
    <name type="scientific">Luteimonas gilva</name>
    <dbReference type="NCBI Taxonomy" id="2572684"/>
    <lineage>
        <taxon>Bacteria</taxon>
        <taxon>Pseudomonadati</taxon>
        <taxon>Pseudomonadota</taxon>
        <taxon>Gammaproteobacteria</taxon>
        <taxon>Lysobacterales</taxon>
        <taxon>Lysobacteraceae</taxon>
        <taxon>Luteimonas</taxon>
    </lineage>
</organism>
<accession>A0A4U5JPK1</accession>
<comment type="caution">
    <text evidence="2">The sequence shown here is derived from an EMBL/GenBank/DDBJ whole genome shotgun (WGS) entry which is preliminary data.</text>
</comment>
<evidence type="ECO:0000313" key="3">
    <source>
        <dbReference type="Proteomes" id="UP000308707"/>
    </source>
</evidence>
<dbReference type="EMBL" id="SZUA01000002">
    <property type="protein sequence ID" value="TKR30491.1"/>
    <property type="molecule type" value="Genomic_DNA"/>
</dbReference>
<evidence type="ECO:0000256" key="1">
    <source>
        <dbReference type="SAM" id="Phobius"/>
    </source>
</evidence>
<keyword evidence="1" id="KW-0472">Membrane</keyword>
<reference evidence="2 3" key="1">
    <citation type="submission" date="2019-04" db="EMBL/GenBank/DDBJ databases">
        <title>Reference strain of H23.</title>
        <authorList>
            <person name="Luo X."/>
        </authorList>
    </citation>
    <scope>NUCLEOTIDE SEQUENCE [LARGE SCALE GENOMIC DNA]</scope>
    <source>
        <strain evidence="2 3">H23</strain>
    </source>
</reference>
<keyword evidence="3" id="KW-1185">Reference proteome</keyword>
<feature type="transmembrane region" description="Helical" evidence="1">
    <location>
        <begin position="5"/>
        <end position="24"/>
    </location>
</feature>
<gene>
    <name evidence="2" type="ORF">FCE95_10255</name>
</gene>
<sequence>MIRYAAVWIIIVGGLIILFGPGGIIDIECVKCGRVWTWLVGVISIAAGVGALAAVNKAMPGR</sequence>
<keyword evidence="1" id="KW-1133">Transmembrane helix</keyword>